<keyword evidence="5" id="KW-0698">rRNA processing</keyword>
<evidence type="ECO:0000256" key="10">
    <source>
        <dbReference type="ARBA" id="ARBA00030399"/>
    </source>
</evidence>
<sequence length="434" mass="47049">MDKARRIAVQALVRQEESGFANLVLNAVLEHQDLNGRDRAFVSALFYGVTERLLTLDWALANCLSRPLSKLDPQVRAILRSGLYQARYMQVPRAVAVNESVSLCRALKKSSAAGLVNAVLRKAVAQDPAAATFKTEAERLSIQYSVGLPVVKLLQKNYPEECEQILQAFFETPRVALRCNPLKTTPAQLTGLLEAEGVEVEPGCLANTLLAKFTGSPAATEAFQKGLYHVQGQASQLAAYSLQARPGEKVLDLCAAPGGKTLTIGQDMENTGTLISCDAVESRLPLIEKAAARAGLTNVKVLHNDASVYREEFAGADRVLCDVPCSGLGIIAKKPDIRYKTMDGVEQLHGLQAKILATAARYVKQGGRIVYSTCTIDPRENQNIVRAFLEQNADFRLVSPPFVPEGARVEDGMLTLLPGKAGPDGFFIAIMEKL</sequence>
<dbReference type="AlphaFoldDB" id="A0A4V2QBQ6"/>
<evidence type="ECO:0000256" key="12">
    <source>
        <dbReference type="ARBA" id="ARBA00047283"/>
    </source>
</evidence>
<evidence type="ECO:0000256" key="11">
    <source>
        <dbReference type="ARBA" id="ARBA00031088"/>
    </source>
</evidence>
<keyword evidence="9 13" id="KW-0694">RNA-binding</keyword>
<name>A0A4V2QBQ6_9FIRM</name>
<evidence type="ECO:0000256" key="2">
    <source>
        <dbReference type="ARBA" id="ARBA00004496"/>
    </source>
</evidence>
<gene>
    <name evidence="15" type="ORF">EDD77_11057</name>
</gene>
<feature type="binding site" evidence="13">
    <location>
        <begin position="254"/>
        <end position="260"/>
    </location>
    <ligand>
        <name>S-adenosyl-L-methionine</name>
        <dbReference type="ChEBI" id="CHEBI:59789"/>
    </ligand>
</feature>
<dbReference type="RefSeq" id="WP_058965138.1">
    <property type="nucleotide sequence ID" value="NZ_CABKVM010000017.1"/>
</dbReference>
<dbReference type="NCBIfam" id="NF011494">
    <property type="entry name" value="PRK14902.1"/>
    <property type="match status" value="1"/>
</dbReference>
<dbReference type="EC" id="2.1.1.176" evidence="3"/>
<protein>
    <recommendedName>
        <fullName evidence="3">16S rRNA (cytosine(967)-C(5))-methyltransferase</fullName>
        <ecNumber evidence="3">2.1.1.176</ecNumber>
    </recommendedName>
    <alternativeName>
        <fullName evidence="10">16S rRNA m5C967 methyltransferase</fullName>
    </alternativeName>
    <alternativeName>
        <fullName evidence="11">rRNA (cytosine-C(5)-)-methyltransferase RsmB</fullName>
    </alternativeName>
</protein>
<dbReference type="Gene3D" id="3.30.70.1170">
    <property type="entry name" value="Sun protein, domain 3"/>
    <property type="match status" value="1"/>
</dbReference>
<evidence type="ECO:0000256" key="6">
    <source>
        <dbReference type="ARBA" id="ARBA00022603"/>
    </source>
</evidence>
<dbReference type="PANTHER" id="PTHR22807:SF53">
    <property type="entry name" value="RIBOSOMAL RNA SMALL SUBUNIT METHYLTRANSFERASE B-RELATED"/>
    <property type="match status" value="1"/>
</dbReference>
<dbReference type="InterPro" id="IPR029063">
    <property type="entry name" value="SAM-dependent_MTases_sf"/>
</dbReference>
<dbReference type="SUPFAM" id="SSF53335">
    <property type="entry name" value="S-adenosyl-L-methionine-dependent methyltransferases"/>
    <property type="match status" value="1"/>
</dbReference>
<dbReference type="SUPFAM" id="SSF48013">
    <property type="entry name" value="NusB-like"/>
    <property type="match status" value="1"/>
</dbReference>
<comment type="catalytic activity">
    <reaction evidence="12">
        <text>cytidine(967) in 16S rRNA + S-adenosyl-L-methionine = 5-methylcytidine(967) in 16S rRNA + S-adenosyl-L-homocysteine + H(+)</text>
        <dbReference type="Rhea" id="RHEA:42748"/>
        <dbReference type="Rhea" id="RHEA-COMP:10219"/>
        <dbReference type="Rhea" id="RHEA-COMP:10220"/>
        <dbReference type="ChEBI" id="CHEBI:15378"/>
        <dbReference type="ChEBI" id="CHEBI:57856"/>
        <dbReference type="ChEBI" id="CHEBI:59789"/>
        <dbReference type="ChEBI" id="CHEBI:74483"/>
        <dbReference type="ChEBI" id="CHEBI:82748"/>
        <dbReference type="EC" id="2.1.1.176"/>
    </reaction>
</comment>
<dbReference type="InterPro" id="IPR004573">
    <property type="entry name" value="rRNA_ssu_MeTfrase_B"/>
</dbReference>
<dbReference type="InterPro" id="IPR001678">
    <property type="entry name" value="MeTrfase_RsmB-F_NOP2_dom"/>
</dbReference>
<evidence type="ECO:0000256" key="9">
    <source>
        <dbReference type="ARBA" id="ARBA00022884"/>
    </source>
</evidence>
<comment type="similarity">
    <text evidence="13">Belongs to the class I-like SAM-binding methyltransferase superfamily. RsmB/NOP family.</text>
</comment>
<dbReference type="GO" id="GO:0003723">
    <property type="term" value="F:RNA binding"/>
    <property type="evidence" value="ECO:0007669"/>
    <property type="project" value="UniProtKB-UniRule"/>
</dbReference>
<dbReference type="EMBL" id="SLUM01000010">
    <property type="protein sequence ID" value="TCL57382.1"/>
    <property type="molecule type" value="Genomic_DNA"/>
</dbReference>
<dbReference type="InterPro" id="IPR006027">
    <property type="entry name" value="NusB_RsmB_TIM44"/>
</dbReference>
<organism evidence="15 16">
    <name type="scientific">Allofournierella massiliensis</name>
    <dbReference type="NCBI Taxonomy" id="1650663"/>
    <lineage>
        <taxon>Bacteria</taxon>
        <taxon>Bacillati</taxon>
        <taxon>Bacillota</taxon>
        <taxon>Clostridia</taxon>
        <taxon>Eubacteriales</taxon>
        <taxon>Oscillospiraceae</taxon>
        <taxon>Allofournierella</taxon>
    </lineage>
</organism>
<dbReference type="Gene3D" id="1.10.940.10">
    <property type="entry name" value="NusB-like"/>
    <property type="match status" value="1"/>
</dbReference>
<keyword evidence="4" id="KW-0963">Cytoplasm</keyword>
<dbReference type="PROSITE" id="PS51686">
    <property type="entry name" value="SAM_MT_RSMB_NOP"/>
    <property type="match status" value="1"/>
</dbReference>
<dbReference type="GO" id="GO:0008649">
    <property type="term" value="F:rRNA methyltransferase activity"/>
    <property type="evidence" value="ECO:0007669"/>
    <property type="project" value="InterPro"/>
</dbReference>
<keyword evidence="7 13" id="KW-0808">Transferase</keyword>
<dbReference type="OrthoDB" id="9810297at2"/>
<dbReference type="Gene3D" id="3.40.50.150">
    <property type="entry name" value="Vaccinia Virus protein VP39"/>
    <property type="match status" value="1"/>
</dbReference>
<proteinExistence type="inferred from homology"/>
<evidence type="ECO:0000256" key="1">
    <source>
        <dbReference type="ARBA" id="ARBA00002724"/>
    </source>
</evidence>
<comment type="caution">
    <text evidence="15">The sequence shown here is derived from an EMBL/GenBank/DDBJ whole genome shotgun (WGS) entry which is preliminary data.</text>
</comment>
<feature type="binding site" evidence="13">
    <location>
        <position position="278"/>
    </location>
    <ligand>
        <name>S-adenosyl-L-methionine</name>
        <dbReference type="ChEBI" id="CHEBI:59789"/>
    </ligand>
</feature>
<accession>A0A4V2QBQ6</accession>
<dbReference type="Proteomes" id="UP000295184">
    <property type="component" value="Unassembled WGS sequence"/>
</dbReference>
<dbReference type="PANTHER" id="PTHR22807">
    <property type="entry name" value="NOP2 YEAST -RELATED NOL1/NOP2/FMU SUN DOMAIN-CONTAINING"/>
    <property type="match status" value="1"/>
</dbReference>
<feature type="binding site" evidence="13">
    <location>
        <position position="305"/>
    </location>
    <ligand>
        <name>S-adenosyl-L-methionine</name>
        <dbReference type="ChEBI" id="CHEBI:59789"/>
    </ligand>
</feature>
<dbReference type="PRINTS" id="PR02008">
    <property type="entry name" value="RCMTFAMILY"/>
</dbReference>
<reference evidence="15 16" key="1">
    <citation type="submission" date="2019-03" db="EMBL/GenBank/DDBJ databases">
        <title>Genomic Encyclopedia of Type Strains, Phase IV (KMG-IV): sequencing the most valuable type-strain genomes for metagenomic binning, comparative biology and taxonomic classification.</title>
        <authorList>
            <person name="Goeker M."/>
        </authorList>
    </citation>
    <scope>NUCLEOTIDE SEQUENCE [LARGE SCALE GENOMIC DNA]</scope>
    <source>
        <strain evidence="15 16">DSM 100451</strain>
    </source>
</reference>
<evidence type="ECO:0000313" key="16">
    <source>
        <dbReference type="Proteomes" id="UP000295184"/>
    </source>
</evidence>
<comment type="subcellular location">
    <subcellularLocation>
        <location evidence="2">Cytoplasm</location>
    </subcellularLocation>
</comment>
<evidence type="ECO:0000256" key="3">
    <source>
        <dbReference type="ARBA" id="ARBA00012140"/>
    </source>
</evidence>
<dbReference type="InterPro" id="IPR035926">
    <property type="entry name" value="NusB-like_sf"/>
</dbReference>
<evidence type="ECO:0000256" key="8">
    <source>
        <dbReference type="ARBA" id="ARBA00022691"/>
    </source>
</evidence>
<dbReference type="CDD" id="cd02440">
    <property type="entry name" value="AdoMet_MTases"/>
    <property type="match status" value="1"/>
</dbReference>
<dbReference type="Pfam" id="PF01189">
    <property type="entry name" value="Methyltr_RsmB-F"/>
    <property type="match status" value="1"/>
</dbReference>
<evidence type="ECO:0000256" key="7">
    <source>
        <dbReference type="ARBA" id="ARBA00022679"/>
    </source>
</evidence>
<dbReference type="STRING" id="1650663.GCA_001486665_02108"/>
<dbReference type="InterPro" id="IPR023267">
    <property type="entry name" value="RCMT"/>
</dbReference>
<comment type="function">
    <text evidence="1">Specifically methylates the cytosine at position 967 (m5C967) of 16S rRNA.</text>
</comment>
<dbReference type="NCBIfam" id="TIGR00563">
    <property type="entry name" value="rsmB"/>
    <property type="match status" value="1"/>
</dbReference>
<dbReference type="InterPro" id="IPR054728">
    <property type="entry name" value="RsmB-like_ferredoxin"/>
</dbReference>
<feature type="active site" description="Nucleophile" evidence="13">
    <location>
        <position position="374"/>
    </location>
</feature>
<dbReference type="InterPro" id="IPR049560">
    <property type="entry name" value="MeTrfase_RsmB-F_NOP2_cat"/>
</dbReference>
<evidence type="ECO:0000256" key="13">
    <source>
        <dbReference type="PROSITE-ProRule" id="PRU01023"/>
    </source>
</evidence>
<evidence type="ECO:0000313" key="15">
    <source>
        <dbReference type="EMBL" id="TCL57382.1"/>
    </source>
</evidence>
<feature type="domain" description="SAM-dependent MTase RsmB/NOP-type" evidence="14">
    <location>
        <begin position="165"/>
        <end position="434"/>
    </location>
</feature>
<evidence type="ECO:0000256" key="5">
    <source>
        <dbReference type="ARBA" id="ARBA00022552"/>
    </source>
</evidence>
<evidence type="ECO:0000259" key="14">
    <source>
        <dbReference type="PROSITE" id="PS51686"/>
    </source>
</evidence>
<dbReference type="GO" id="GO:0006355">
    <property type="term" value="P:regulation of DNA-templated transcription"/>
    <property type="evidence" value="ECO:0007669"/>
    <property type="project" value="InterPro"/>
</dbReference>
<evidence type="ECO:0000256" key="4">
    <source>
        <dbReference type="ARBA" id="ARBA00022490"/>
    </source>
</evidence>
<dbReference type="Pfam" id="PF22458">
    <property type="entry name" value="RsmF-B_ferredox"/>
    <property type="match status" value="1"/>
</dbReference>
<dbReference type="Pfam" id="PF01029">
    <property type="entry name" value="NusB"/>
    <property type="match status" value="1"/>
</dbReference>
<keyword evidence="8 13" id="KW-0949">S-adenosyl-L-methionine</keyword>
<keyword evidence="6 13" id="KW-0489">Methyltransferase</keyword>
<dbReference type="GO" id="GO:0005737">
    <property type="term" value="C:cytoplasm"/>
    <property type="evidence" value="ECO:0007669"/>
    <property type="project" value="UniProtKB-SubCell"/>
</dbReference>
<feature type="binding site" evidence="13">
    <location>
        <position position="322"/>
    </location>
    <ligand>
        <name>S-adenosyl-L-methionine</name>
        <dbReference type="ChEBI" id="CHEBI:59789"/>
    </ligand>
</feature>